<reference evidence="2" key="1">
    <citation type="journal article" date="2015" name="Proc. Natl. Acad. Sci. U.S.A.">
        <title>Networks of energetic and metabolic interactions define dynamics in microbial communities.</title>
        <authorList>
            <person name="Embree M."/>
            <person name="Liu J.K."/>
            <person name="Al-Bassam M.M."/>
            <person name="Zengler K."/>
        </authorList>
    </citation>
    <scope>NUCLEOTIDE SEQUENCE</scope>
</reference>
<name>A0A0W8FFB8_9ZZZZ</name>
<protein>
    <recommendedName>
        <fullName evidence="1">SWIM-type domain-containing protein</fullName>
    </recommendedName>
</protein>
<feature type="domain" description="SWIM-type" evidence="1">
    <location>
        <begin position="49"/>
        <end position="89"/>
    </location>
</feature>
<dbReference type="GO" id="GO:0008270">
    <property type="term" value="F:zinc ion binding"/>
    <property type="evidence" value="ECO:0007669"/>
    <property type="project" value="InterPro"/>
</dbReference>
<dbReference type="AlphaFoldDB" id="A0A0W8FFB8"/>
<evidence type="ECO:0000259" key="1">
    <source>
        <dbReference type="PROSITE" id="PS50966"/>
    </source>
</evidence>
<dbReference type="EMBL" id="LNQE01001284">
    <property type="protein sequence ID" value="KUG19489.1"/>
    <property type="molecule type" value="Genomic_DNA"/>
</dbReference>
<dbReference type="PROSITE" id="PS50966">
    <property type="entry name" value="ZF_SWIM"/>
    <property type="match status" value="1"/>
</dbReference>
<accession>A0A0W8FFB8</accession>
<gene>
    <name evidence="2" type="ORF">ASZ90_010790</name>
</gene>
<organism evidence="2">
    <name type="scientific">hydrocarbon metagenome</name>
    <dbReference type="NCBI Taxonomy" id="938273"/>
    <lineage>
        <taxon>unclassified sequences</taxon>
        <taxon>metagenomes</taxon>
        <taxon>ecological metagenomes</taxon>
    </lineage>
</organism>
<dbReference type="Pfam" id="PF04434">
    <property type="entry name" value="SWIM"/>
    <property type="match status" value="1"/>
</dbReference>
<comment type="caution">
    <text evidence="2">The sequence shown here is derived from an EMBL/GenBank/DDBJ whole genome shotgun (WGS) entry which is preliminary data.</text>
</comment>
<proteinExistence type="predicted"/>
<dbReference type="InterPro" id="IPR007527">
    <property type="entry name" value="Znf_SWIM"/>
</dbReference>
<sequence length="108" mass="12705">MNRTIWQEIECEEALTPALRDAIIRACGERGRKALRALEECRVKRYLDFYVVVGRGGEYVVEEDFCTCNDFLFRGGECWHILAVRLARRFGLYEPYELWYQDCLNAGK</sequence>
<evidence type="ECO:0000313" key="2">
    <source>
        <dbReference type="EMBL" id="KUG19489.1"/>
    </source>
</evidence>